<keyword evidence="2 6" id="KW-0732">Signal</keyword>
<dbReference type="Pfam" id="PF12999">
    <property type="entry name" value="PRKCSH-like"/>
    <property type="match status" value="1"/>
</dbReference>
<feature type="coiled-coil region" evidence="5">
    <location>
        <begin position="168"/>
        <end position="219"/>
    </location>
</feature>
<gene>
    <name evidence="8" type="ORF">COEREDRAFT_79050</name>
</gene>
<dbReference type="STRING" id="763665.A0A2G5BL96"/>
<dbReference type="CDD" id="cd00112">
    <property type="entry name" value="LDLa"/>
    <property type="match status" value="1"/>
</dbReference>
<evidence type="ECO:0000313" key="9">
    <source>
        <dbReference type="Proteomes" id="UP000242474"/>
    </source>
</evidence>
<feature type="non-terminal residue" evidence="8">
    <location>
        <position position="1"/>
    </location>
</feature>
<evidence type="ECO:0000256" key="3">
    <source>
        <dbReference type="ARBA" id="ARBA00022824"/>
    </source>
</evidence>
<dbReference type="SUPFAM" id="SSF57424">
    <property type="entry name" value="LDL receptor-like module"/>
    <property type="match status" value="1"/>
</dbReference>
<dbReference type="InterPro" id="IPR002172">
    <property type="entry name" value="LDrepeatLR_classA_rpt"/>
</dbReference>
<dbReference type="Proteomes" id="UP000242474">
    <property type="component" value="Unassembled WGS sequence"/>
</dbReference>
<dbReference type="InterPro" id="IPR036055">
    <property type="entry name" value="LDL_receptor-like_sf"/>
</dbReference>
<dbReference type="GO" id="GO:0006491">
    <property type="term" value="P:N-glycan processing"/>
    <property type="evidence" value="ECO:0007669"/>
    <property type="project" value="TreeGrafter"/>
</dbReference>
<evidence type="ECO:0000256" key="6">
    <source>
        <dbReference type="SAM" id="SignalP"/>
    </source>
</evidence>
<evidence type="ECO:0000259" key="7">
    <source>
        <dbReference type="PROSITE" id="PS51914"/>
    </source>
</evidence>
<feature type="signal peptide" evidence="6">
    <location>
        <begin position="1"/>
        <end position="22"/>
    </location>
</feature>
<evidence type="ECO:0000256" key="2">
    <source>
        <dbReference type="ARBA" id="ARBA00022729"/>
    </source>
</evidence>
<evidence type="ECO:0000256" key="4">
    <source>
        <dbReference type="ARBA" id="ARBA00023157"/>
    </source>
</evidence>
<dbReference type="Pfam" id="PF13015">
    <property type="entry name" value="PRKCSH_1"/>
    <property type="match status" value="1"/>
</dbReference>
<name>A0A2G5BL96_COERN</name>
<organism evidence="8 9">
    <name type="scientific">Coemansia reversa (strain ATCC 12441 / NRRL 1564)</name>
    <dbReference type="NCBI Taxonomy" id="763665"/>
    <lineage>
        <taxon>Eukaryota</taxon>
        <taxon>Fungi</taxon>
        <taxon>Fungi incertae sedis</taxon>
        <taxon>Zoopagomycota</taxon>
        <taxon>Kickxellomycotina</taxon>
        <taxon>Kickxellomycetes</taxon>
        <taxon>Kickxellales</taxon>
        <taxon>Kickxellaceae</taxon>
        <taxon>Coemansia</taxon>
    </lineage>
</organism>
<dbReference type="InterPro" id="IPR009011">
    <property type="entry name" value="Man6P_isomerase_rcpt-bd_dom_sf"/>
</dbReference>
<dbReference type="InterPro" id="IPR044865">
    <property type="entry name" value="MRH_dom"/>
</dbReference>
<feature type="domain" description="MRH" evidence="7">
    <location>
        <begin position="480"/>
        <end position="579"/>
    </location>
</feature>
<dbReference type="Gene3D" id="2.70.130.10">
    <property type="entry name" value="Mannose-6-phosphate receptor binding domain"/>
    <property type="match status" value="1"/>
</dbReference>
<dbReference type="AlphaFoldDB" id="A0A2G5BL96"/>
<dbReference type="InterPro" id="IPR039794">
    <property type="entry name" value="Gtb1-like"/>
</dbReference>
<keyword evidence="5" id="KW-0175">Coiled coil</keyword>
<dbReference type="InterPro" id="IPR028146">
    <property type="entry name" value="PRKCSH_N"/>
</dbReference>
<evidence type="ECO:0000256" key="1">
    <source>
        <dbReference type="ARBA" id="ARBA00022387"/>
    </source>
</evidence>
<dbReference type="SUPFAM" id="SSF50911">
    <property type="entry name" value="Mannose 6-phosphate receptor domain"/>
    <property type="match status" value="1"/>
</dbReference>
<dbReference type="PROSITE" id="PS51914">
    <property type="entry name" value="MRH"/>
    <property type="match status" value="1"/>
</dbReference>
<feature type="chain" id="PRO_5013915509" description="Glucosidase 2 subunit beta" evidence="6">
    <location>
        <begin position="23"/>
        <end position="614"/>
    </location>
</feature>
<dbReference type="GO" id="GO:0017177">
    <property type="term" value="C:glucosidase II complex"/>
    <property type="evidence" value="ECO:0007669"/>
    <property type="project" value="TreeGrafter"/>
</dbReference>
<protein>
    <recommendedName>
        <fullName evidence="1">Glucosidase 2 subunit beta</fullName>
    </recommendedName>
</protein>
<keyword evidence="9" id="KW-1185">Reference proteome</keyword>
<dbReference type="SMART" id="SM00192">
    <property type="entry name" value="LDLa"/>
    <property type="match status" value="1"/>
</dbReference>
<dbReference type="Gene3D" id="4.10.400.10">
    <property type="entry name" value="Low-density Lipoprotein Receptor"/>
    <property type="match status" value="1"/>
</dbReference>
<dbReference type="InterPro" id="IPR036607">
    <property type="entry name" value="PRKCSH"/>
</dbReference>
<accession>A0A2G5BL96</accession>
<sequence length="614" mass="69087">MHIARLSQVSLVLAVKLGLVLSDSQHLNSAVRGVDPQFLSKYKANDAGKFTCLDGSQQIPIAQVNDDYCDCADGSDEPGTSACANGTFYCANKGHIPSILAAWRVNDGVCDYDVCCDGSDEWDTDTNCPDKCEEIGKQHRQKVAEQKQIEEAGGRRLAELIENSNSLRRIKQKELDEERAKLVKVEAEFAAAEQRKEALEKQQRDITESTTKLQTLTDQYLSSVVAYRKQLAAELHVLRAQRDRLILILRSVRVDHNPEFNDPAVASAIKEYSEFVDAYPYMEQAALAFADEDDAARSERLLQMDQDNMAEDDGSLDKCKQAVEIAEAEMATAHDDIDLFVRLLENLRDGYNKNYHDLAIKAAVSGLTAFETDRSSSTEKIEKDKEEVGFQVLKQQYDEVKPQLEEIFSESSVDENGELESVKDNSEHEVDLDQQVTEARTIYWDIQSKLNRERNKVEELKSLLEESDLGPNDMYLSVKGECYKLDTGEYTYEICILDRVTQISNKDNSRQSLGNFVSFVEGSNYTKQNYLHGTKCWNGPERSIIVQVICNENIQLLSVSELEKCEYQATIAAPFACPIVDSIGKSSNNLEDDHITNVSSDGDFIKNEHVHDEL</sequence>
<dbReference type="PANTHER" id="PTHR12630:SF1">
    <property type="entry name" value="GLUCOSIDASE 2 SUBUNIT BETA"/>
    <property type="match status" value="1"/>
</dbReference>
<keyword evidence="4" id="KW-1015">Disulfide bond</keyword>
<dbReference type="PANTHER" id="PTHR12630">
    <property type="entry name" value="N-LINKED OLIGOSACCHARIDE PROCESSING"/>
    <property type="match status" value="1"/>
</dbReference>
<keyword evidence="3" id="KW-0256">Endoplasmic reticulum</keyword>
<proteinExistence type="predicted"/>
<dbReference type="EMBL" id="KZ303486">
    <property type="protein sequence ID" value="PIA19780.1"/>
    <property type="molecule type" value="Genomic_DNA"/>
</dbReference>
<evidence type="ECO:0000256" key="5">
    <source>
        <dbReference type="SAM" id="Coils"/>
    </source>
</evidence>
<reference evidence="8 9" key="1">
    <citation type="journal article" date="2015" name="Genome Biol. Evol.">
        <title>Phylogenomic analyses indicate that early fungi evolved digesting cell walls of algal ancestors of land plants.</title>
        <authorList>
            <person name="Chang Y."/>
            <person name="Wang S."/>
            <person name="Sekimoto S."/>
            <person name="Aerts A.L."/>
            <person name="Choi C."/>
            <person name="Clum A."/>
            <person name="LaButti K.M."/>
            <person name="Lindquist E.A."/>
            <person name="Yee Ngan C."/>
            <person name="Ohm R.A."/>
            <person name="Salamov A.A."/>
            <person name="Grigoriev I.V."/>
            <person name="Spatafora J.W."/>
            <person name="Berbee M.L."/>
        </authorList>
    </citation>
    <scope>NUCLEOTIDE SEQUENCE [LARGE SCALE GENOMIC DNA]</scope>
    <source>
        <strain evidence="8 9">NRRL 1564</strain>
    </source>
</reference>
<evidence type="ECO:0000313" key="8">
    <source>
        <dbReference type="EMBL" id="PIA19780.1"/>
    </source>
</evidence>
<dbReference type="OrthoDB" id="28322at2759"/>